<organism evidence="7 8">
    <name type="scientific">Alectoria fallacina</name>
    <dbReference type="NCBI Taxonomy" id="1903189"/>
    <lineage>
        <taxon>Eukaryota</taxon>
        <taxon>Fungi</taxon>
        <taxon>Dikarya</taxon>
        <taxon>Ascomycota</taxon>
        <taxon>Pezizomycotina</taxon>
        <taxon>Lecanoromycetes</taxon>
        <taxon>OSLEUM clade</taxon>
        <taxon>Lecanoromycetidae</taxon>
        <taxon>Lecanorales</taxon>
        <taxon>Lecanorineae</taxon>
        <taxon>Parmeliaceae</taxon>
        <taxon>Alectoria</taxon>
    </lineage>
</organism>
<evidence type="ECO:0000256" key="5">
    <source>
        <dbReference type="SAM" id="Phobius"/>
    </source>
</evidence>
<dbReference type="Pfam" id="PF07690">
    <property type="entry name" value="MFS_1"/>
    <property type="match status" value="1"/>
</dbReference>
<protein>
    <recommendedName>
        <fullName evidence="6">Major facilitator superfamily (MFS) profile domain-containing protein</fullName>
    </recommendedName>
</protein>
<dbReference type="InterPro" id="IPR011701">
    <property type="entry name" value="MFS"/>
</dbReference>
<accession>A0A8H3ITU6</accession>
<dbReference type="PANTHER" id="PTHR23502">
    <property type="entry name" value="MAJOR FACILITATOR SUPERFAMILY"/>
    <property type="match status" value="1"/>
</dbReference>
<comment type="caution">
    <text evidence="7">The sequence shown here is derived from an EMBL/GenBank/DDBJ whole genome shotgun (WGS) entry which is preliminary data.</text>
</comment>
<dbReference type="Proteomes" id="UP000664203">
    <property type="component" value="Unassembled WGS sequence"/>
</dbReference>
<dbReference type="EMBL" id="CAJPDR010000314">
    <property type="protein sequence ID" value="CAF9931898.1"/>
    <property type="molecule type" value="Genomic_DNA"/>
</dbReference>
<dbReference type="Gene3D" id="1.20.1250.20">
    <property type="entry name" value="MFS general substrate transporter like domains"/>
    <property type="match status" value="1"/>
</dbReference>
<feature type="transmembrane region" description="Helical" evidence="5">
    <location>
        <begin position="88"/>
        <end position="108"/>
    </location>
</feature>
<keyword evidence="3 5" id="KW-1133">Transmembrane helix</keyword>
<dbReference type="AlphaFoldDB" id="A0A8H3ITU6"/>
<dbReference type="PANTHER" id="PTHR23502:SF22">
    <property type="entry name" value="MAJOR FACILITATOR SUPERFAMILY (MFS) PROFILE DOMAIN-CONTAINING PROTEIN"/>
    <property type="match status" value="1"/>
</dbReference>
<feature type="transmembrane region" description="Helical" evidence="5">
    <location>
        <begin position="204"/>
        <end position="227"/>
    </location>
</feature>
<keyword evidence="8" id="KW-1185">Reference proteome</keyword>
<keyword evidence="2 5" id="KW-0812">Transmembrane</keyword>
<reference evidence="7" key="1">
    <citation type="submission" date="2021-03" db="EMBL/GenBank/DDBJ databases">
        <authorList>
            <person name="Tagirdzhanova G."/>
        </authorList>
    </citation>
    <scope>NUCLEOTIDE SEQUENCE</scope>
</reference>
<comment type="subcellular location">
    <subcellularLocation>
        <location evidence="1">Membrane</location>
        <topology evidence="1">Multi-pass membrane protein</topology>
    </subcellularLocation>
</comment>
<feature type="transmembrane region" description="Helical" evidence="5">
    <location>
        <begin position="115"/>
        <end position="132"/>
    </location>
</feature>
<dbReference type="SUPFAM" id="SSF103473">
    <property type="entry name" value="MFS general substrate transporter"/>
    <property type="match status" value="1"/>
</dbReference>
<evidence type="ECO:0000256" key="3">
    <source>
        <dbReference type="ARBA" id="ARBA00022989"/>
    </source>
</evidence>
<evidence type="ECO:0000256" key="2">
    <source>
        <dbReference type="ARBA" id="ARBA00022692"/>
    </source>
</evidence>
<dbReference type="PROSITE" id="PS50850">
    <property type="entry name" value="MFS"/>
    <property type="match status" value="1"/>
</dbReference>
<feature type="domain" description="Major facilitator superfamily (MFS) profile" evidence="6">
    <location>
        <begin position="50"/>
        <end position="289"/>
    </location>
</feature>
<dbReference type="OrthoDB" id="2533084at2759"/>
<dbReference type="InterPro" id="IPR036259">
    <property type="entry name" value="MFS_trans_sf"/>
</dbReference>
<evidence type="ECO:0000259" key="6">
    <source>
        <dbReference type="PROSITE" id="PS50850"/>
    </source>
</evidence>
<dbReference type="GO" id="GO:0022857">
    <property type="term" value="F:transmembrane transporter activity"/>
    <property type="evidence" value="ECO:0007669"/>
    <property type="project" value="InterPro"/>
</dbReference>
<dbReference type="InterPro" id="IPR020846">
    <property type="entry name" value="MFS_dom"/>
</dbReference>
<keyword evidence="4 5" id="KW-0472">Membrane</keyword>
<evidence type="ECO:0000313" key="7">
    <source>
        <dbReference type="EMBL" id="CAF9931898.1"/>
    </source>
</evidence>
<feature type="transmembrane region" description="Helical" evidence="5">
    <location>
        <begin position="50"/>
        <end position="68"/>
    </location>
</feature>
<proteinExistence type="predicted"/>
<feature type="transmembrane region" description="Helical" evidence="5">
    <location>
        <begin position="178"/>
        <end position="198"/>
    </location>
</feature>
<name>A0A8H3ITU6_9LECA</name>
<sequence length="289" mass="30738">MNLSASVKSQTARGGLSIPAFSKSGILLIPKPTSDPEDPLNWSSARKIRLLAVLCLAAFTGNVSALSGQLAYPHQAAVYGKTILESSYSVSAAIAGLAAGALIFVPLGQIFGRSSIAFWSLVCSLACAIWSSQMTDKNDYVRFIISRLLSGMFGSVPSAVGGGIILDVFFLHDRGKAFICYEVSILLGAAVGPTFSGFISNSQQWTICFWWTVPLLAISAIAVLLLAEETGYDRQKGTMPVKLPQRYIANRVATFFPGVAVVSKPSAADFVSIAYVDGSPKMPDLLMKP</sequence>
<feature type="transmembrane region" description="Helical" evidence="5">
    <location>
        <begin position="152"/>
        <end position="171"/>
    </location>
</feature>
<dbReference type="GO" id="GO:0005886">
    <property type="term" value="C:plasma membrane"/>
    <property type="evidence" value="ECO:0007669"/>
    <property type="project" value="TreeGrafter"/>
</dbReference>
<evidence type="ECO:0000256" key="4">
    <source>
        <dbReference type="ARBA" id="ARBA00023136"/>
    </source>
</evidence>
<evidence type="ECO:0000313" key="8">
    <source>
        <dbReference type="Proteomes" id="UP000664203"/>
    </source>
</evidence>
<gene>
    <name evidence="7" type="ORF">ALECFALPRED_005122</name>
</gene>
<evidence type="ECO:0000256" key="1">
    <source>
        <dbReference type="ARBA" id="ARBA00004141"/>
    </source>
</evidence>